<evidence type="ECO:0000259" key="4">
    <source>
        <dbReference type="Pfam" id="PF17667"/>
    </source>
</evidence>
<feature type="domain" description="Fungal-type protein kinase" evidence="4">
    <location>
        <begin position="271"/>
        <end position="637"/>
    </location>
</feature>
<keyword evidence="6" id="KW-1185">Reference proteome</keyword>
<dbReference type="SUPFAM" id="SSF56112">
    <property type="entry name" value="Protein kinase-like (PK-like)"/>
    <property type="match status" value="1"/>
</dbReference>
<evidence type="ECO:0000256" key="2">
    <source>
        <dbReference type="ARBA" id="ARBA00047899"/>
    </source>
</evidence>
<proteinExistence type="predicted"/>
<dbReference type="InterPro" id="IPR040976">
    <property type="entry name" value="Pkinase_fungal"/>
</dbReference>
<evidence type="ECO:0000313" key="6">
    <source>
        <dbReference type="Proteomes" id="UP000324639"/>
    </source>
</evidence>
<reference evidence="5 6" key="1">
    <citation type="submission" date="2018-08" db="EMBL/GenBank/DDBJ databases">
        <authorList>
            <person name="Muller C M."/>
        </authorList>
    </citation>
    <scope>NUCLEOTIDE SEQUENCE [LARGE SCALE GENOMIC DNA]</scope>
</reference>
<dbReference type="Gene3D" id="1.10.510.10">
    <property type="entry name" value="Transferase(Phosphotransferase) domain 1"/>
    <property type="match status" value="1"/>
</dbReference>
<dbReference type="GO" id="GO:0004674">
    <property type="term" value="F:protein serine/threonine kinase activity"/>
    <property type="evidence" value="ECO:0007669"/>
    <property type="project" value="UniProtKB-EC"/>
</dbReference>
<comment type="catalytic activity">
    <reaction evidence="3">
        <text>L-seryl-[protein] + ATP = O-phospho-L-seryl-[protein] + ADP + H(+)</text>
        <dbReference type="Rhea" id="RHEA:17989"/>
        <dbReference type="Rhea" id="RHEA-COMP:9863"/>
        <dbReference type="Rhea" id="RHEA-COMP:11604"/>
        <dbReference type="ChEBI" id="CHEBI:15378"/>
        <dbReference type="ChEBI" id="CHEBI:29999"/>
        <dbReference type="ChEBI" id="CHEBI:30616"/>
        <dbReference type="ChEBI" id="CHEBI:83421"/>
        <dbReference type="ChEBI" id="CHEBI:456216"/>
        <dbReference type="EC" id="2.7.11.1"/>
    </reaction>
</comment>
<dbReference type="PANTHER" id="PTHR38248:SF2">
    <property type="entry name" value="FUNK1 11"/>
    <property type="match status" value="1"/>
</dbReference>
<sequence>MDQFEEFFEHTTRNPLNQTLAHYRCSLNNQPGSMRDLKFLLNDLNGHVMGYLRFKESHAITTLIKNLHKLQLKIYSEEIALCEFERLFYLVKSGSDRDIFYHTIQIADLLAREAAPVHADIQIPLTQESTSNTTILRSVSEPYGYDATNAGLEESLKAELTDNTYKSVDKFWEVNFETKNWYGLTTRIWERYRDEGHRLNKHIFTENMDEKAMIRWLKSFYKIYLKPLKAPQSSLFENPLFRNPDETFVRGKFSFTSCTSQLLGGRSPRKMDVFIEHSDIPKDWFHRWEDVRVIGEITKSAEKKKEKLNQLTMYVREVFYAQPLRRFVHGFCFHKGQIVLWIIDRSGAYSSCAFNVIADQEKLVRALSSYMLMSDEELGLDTTICRYNGQSFVKIRDGDFSPERWVEINPVPVTRPETVLARGNTCYLTIDKTYLIKFSWGSGAIQSEIDFLKCARSVYGVVDLVWGEEIYQVKTHRAGLDFSTGKRWDIGQRNWLSIGTGGIPEELFKERKLTLAVLPYGRPFKSCTSLREFLSGLLDAILGHRNLYLSKNILHGDISENNIILTLPNEYGISQGKLIDLDMATYVAGYNEAKSLTGTMKFMAIKLLQNFALKIGSMRKTYRHDLESFFYVFLLGCVSYGRDTNSHEKHFNDWCSSIPIQNQNSKMGDITLNFKLRIIDEFSPCFNGVKELAFELRQILFGENTNFIDTPRESAVLYDPIITAFLNTIKKINSKYFFHSHQKISLLKSRFTDKIFLLL</sequence>
<dbReference type="PANTHER" id="PTHR38248">
    <property type="entry name" value="FUNK1 6"/>
    <property type="match status" value="1"/>
</dbReference>
<dbReference type="InterPro" id="IPR008266">
    <property type="entry name" value="Tyr_kinase_AS"/>
</dbReference>
<dbReference type="AlphaFoldDB" id="A0A9X9PRX8"/>
<evidence type="ECO:0000256" key="3">
    <source>
        <dbReference type="ARBA" id="ARBA00048679"/>
    </source>
</evidence>
<dbReference type="Proteomes" id="UP000324639">
    <property type="component" value="Chromosome Bgt_-04"/>
</dbReference>
<protein>
    <recommendedName>
        <fullName evidence="1">non-specific serine/threonine protein kinase</fullName>
        <ecNumber evidence="1">2.7.11.1</ecNumber>
    </recommendedName>
</protein>
<dbReference type="EMBL" id="LR026987">
    <property type="protein sequence ID" value="VCU40784.1"/>
    <property type="molecule type" value="Genomic_DNA"/>
</dbReference>
<comment type="catalytic activity">
    <reaction evidence="2">
        <text>L-threonyl-[protein] + ATP = O-phospho-L-threonyl-[protein] + ADP + H(+)</text>
        <dbReference type="Rhea" id="RHEA:46608"/>
        <dbReference type="Rhea" id="RHEA-COMP:11060"/>
        <dbReference type="Rhea" id="RHEA-COMP:11605"/>
        <dbReference type="ChEBI" id="CHEBI:15378"/>
        <dbReference type="ChEBI" id="CHEBI:30013"/>
        <dbReference type="ChEBI" id="CHEBI:30616"/>
        <dbReference type="ChEBI" id="CHEBI:61977"/>
        <dbReference type="ChEBI" id="CHEBI:456216"/>
        <dbReference type="EC" id="2.7.11.1"/>
    </reaction>
</comment>
<gene>
    <name evidence="5" type="ORF">BGT96224V316_LOCUS2044</name>
</gene>
<organism evidence="5 6">
    <name type="scientific">Blumeria graminis f. sp. tritici</name>
    <dbReference type="NCBI Taxonomy" id="62690"/>
    <lineage>
        <taxon>Eukaryota</taxon>
        <taxon>Fungi</taxon>
        <taxon>Dikarya</taxon>
        <taxon>Ascomycota</taxon>
        <taxon>Pezizomycotina</taxon>
        <taxon>Leotiomycetes</taxon>
        <taxon>Erysiphales</taxon>
        <taxon>Erysiphaceae</taxon>
        <taxon>Blumeria</taxon>
    </lineage>
</organism>
<accession>A0A9X9PRX8</accession>
<dbReference type="EC" id="2.7.11.1" evidence="1"/>
<dbReference type="InterPro" id="IPR011009">
    <property type="entry name" value="Kinase-like_dom_sf"/>
</dbReference>
<evidence type="ECO:0000256" key="1">
    <source>
        <dbReference type="ARBA" id="ARBA00012513"/>
    </source>
</evidence>
<dbReference type="Pfam" id="PF17667">
    <property type="entry name" value="Pkinase_fungal"/>
    <property type="match status" value="1"/>
</dbReference>
<evidence type="ECO:0000313" key="5">
    <source>
        <dbReference type="EMBL" id="VCU40784.1"/>
    </source>
</evidence>
<name>A0A9X9PRX8_BLUGR</name>
<dbReference type="PROSITE" id="PS00109">
    <property type="entry name" value="PROTEIN_KINASE_TYR"/>
    <property type="match status" value="1"/>
</dbReference>